<reference evidence="2" key="1">
    <citation type="journal article" date="2019" name="bioRxiv">
        <title>The Genome of the Zebra Mussel, Dreissena polymorpha: A Resource for Invasive Species Research.</title>
        <authorList>
            <person name="McCartney M.A."/>
            <person name="Auch B."/>
            <person name="Kono T."/>
            <person name="Mallez S."/>
            <person name="Zhang Y."/>
            <person name="Obille A."/>
            <person name="Becker A."/>
            <person name="Abrahante J.E."/>
            <person name="Garbe J."/>
            <person name="Badalamenti J.P."/>
            <person name="Herman A."/>
            <person name="Mangelson H."/>
            <person name="Liachko I."/>
            <person name="Sullivan S."/>
            <person name="Sone E.D."/>
            <person name="Koren S."/>
            <person name="Silverstein K.A.T."/>
            <person name="Beckman K.B."/>
            <person name="Gohl D.M."/>
        </authorList>
    </citation>
    <scope>NUCLEOTIDE SEQUENCE</scope>
    <source>
        <strain evidence="2">Duluth1</strain>
        <tissue evidence="2">Whole animal</tissue>
    </source>
</reference>
<feature type="region of interest" description="Disordered" evidence="1">
    <location>
        <begin position="59"/>
        <end position="78"/>
    </location>
</feature>
<evidence type="ECO:0000313" key="2">
    <source>
        <dbReference type="EMBL" id="KAH3835653.1"/>
    </source>
</evidence>
<accession>A0A9D4K9V2</accession>
<organism evidence="2 3">
    <name type="scientific">Dreissena polymorpha</name>
    <name type="common">Zebra mussel</name>
    <name type="synonym">Mytilus polymorpha</name>
    <dbReference type="NCBI Taxonomy" id="45954"/>
    <lineage>
        <taxon>Eukaryota</taxon>
        <taxon>Metazoa</taxon>
        <taxon>Spiralia</taxon>
        <taxon>Lophotrochozoa</taxon>
        <taxon>Mollusca</taxon>
        <taxon>Bivalvia</taxon>
        <taxon>Autobranchia</taxon>
        <taxon>Heteroconchia</taxon>
        <taxon>Euheterodonta</taxon>
        <taxon>Imparidentia</taxon>
        <taxon>Neoheterodontei</taxon>
        <taxon>Myida</taxon>
        <taxon>Dreissenoidea</taxon>
        <taxon>Dreissenidae</taxon>
        <taxon>Dreissena</taxon>
    </lineage>
</organism>
<comment type="caution">
    <text evidence="2">The sequence shown here is derived from an EMBL/GenBank/DDBJ whole genome shotgun (WGS) entry which is preliminary data.</text>
</comment>
<evidence type="ECO:0000313" key="3">
    <source>
        <dbReference type="Proteomes" id="UP000828390"/>
    </source>
</evidence>
<reference evidence="2" key="2">
    <citation type="submission" date="2020-11" db="EMBL/GenBank/DDBJ databases">
        <authorList>
            <person name="McCartney M.A."/>
            <person name="Auch B."/>
            <person name="Kono T."/>
            <person name="Mallez S."/>
            <person name="Becker A."/>
            <person name="Gohl D.M."/>
            <person name="Silverstein K.A.T."/>
            <person name="Koren S."/>
            <person name="Bechman K.B."/>
            <person name="Herman A."/>
            <person name="Abrahante J.E."/>
            <person name="Garbe J."/>
        </authorList>
    </citation>
    <scope>NUCLEOTIDE SEQUENCE</scope>
    <source>
        <strain evidence="2">Duluth1</strain>
        <tissue evidence="2">Whole animal</tissue>
    </source>
</reference>
<evidence type="ECO:0000256" key="1">
    <source>
        <dbReference type="SAM" id="MobiDB-lite"/>
    </source>
</evidence>
<sequence>MTYRTDSEAYREPYRGETITIYRPTEYRDHPSISTLSKETGISRKVLRRATVKALMAVRKRKNSWKEKESKGSPRRPNRVITRRIAVALSIDPRNDAESVLTSRTFADIRSVGIDISPNPETVSKKVSEQDMTDMLTNKIQDDTEVEFEELKHVEDWSTEDAYYRVNLDDIVYPGKLLTVDDDKQEATVLFMEETQGKGDLLDVLDLCEALLSQFLLSAECVVGPQECSIVLGTMSVSATVAQL</sequence>
<proteinExistence type="predicted"/>
<keyword evidence="3" id="KW-1185">Reference proteome</keyword>
<gene>
    <name evidence="2" type="ORF">DPMN_109011</name>
</gene>
<dbReference type="Proteomes" id="UP000828390">
    <property type="component" value="Unassembled WGS sequence"/>
</dbReference>
<dbReference type="AlphaFoldDB" id="A0A9D4K9V2"/>
<dbReference type="EMBL" id="JAIWYP010000004">
    <property type="protein sequence ID" value="KAH3835653.1"/>
    <property type="molecule type" value="Genomic_DNA"/>
</dbReference>
<protein>
    <submittedName>
        <fullName evidence="2">Uncharacterized protein</fullName>
    </submittedName>
</protein>
<name>A0A9D4K9V2_DREPO</name>